<dbReference type="GO" id="GO:0005524">
    <property type="term" value="F:ATP binding"/>
    <property type="evidence" value="ECO:0007669"/>
    <property type="project" value="UniProtKB-KW"/>
</dbReference>
<reference evidence="2" key="1">
    <citation type="journal article" date="2015" name="Genome Announc.">
        <title>Draft Genome Sequence of Thiostrepton-Producing Streptomyces azureus ATCC 14921.</title>
        <authorList>
            <person name="Sakihara K."/>
            <person name="Maeda J."/>
            <person name="Tashiro K."/>
            <person name="Fujino Y."/>
            <person name="Kuhara S."/>
            <person name="Ohshima T."/>
            <person name="Ogata S."/>
            <person name="Doi K."/>
        </authorList>
    </citation>
    <scope>NUCLEOTIDE SEQUENCE [LARGE SCALE GENOMIC DNA]</scope>
    <source>
        <strain evidence="2">ATCC14921</strain>
    </source>
</reference>
<protein>
    <submittedName>
        <fullName evidence="2">ABC transporter ATP-binding protein</fullName>
    </submittedName>
</protein>
<evidence type="ECO:0000256" key="1">
    <source>
        <dbReference type="SAM" id="MobiDB-lite"/>
    </source>
</evidence>
<keyword evidence="2" id="KW-0547">Nucleotide-binding</keyword>
<proteinExistence type="predicted"/>
<dbReference type="EMBL" id="DF968210">
    <property type="protein sequence ID" value="GAP46284.1"/>
    <property type="molecule type" value="Genomic_DNA"/>
</dbReference>
<dbReference type="PATRIC" id="fig|146537.3.peg.1075"/>
<evidence type="ECO:0000313" key="3">
    <source>
        <dbReference type="Proteomes" id="UP000053859"/>
    </source>
</evidence>
<sequence>MPRETTNVEMADANIDQHVRSPRPATPVSAGHRVLSAEITARSKVDEALRPTVTECVYGSDGCRSTLHVAAALPGENLGRIRAAGERVGRIVRIRRHARERH</sequence>
<accession>A0A0K8PFW2</accession>
<gene>
    <name evidence="2" type="ORF">SAZU_1022</name>
</gene>
<evidence type="ECO:0000313" key="2">
    <source>
        <dbReference type="EMBL" id="GAP46284.1"/>
    </source>
</evidence>
<dbReference type="Proteomes" id="UP000053859">
    <property type="component" value="Unassembled WGS sequence"/>
</dbReference>
<feature type="region of interest" description="Disordered" evidence="1">
    <location>
        <begin position="1"/>
        <end position="32"/>
    </location>
</feature>
<keyword evidence="2" id="KW-0067">ATP-binding</keyword>
<dbReference type="AlphaFoldDB" id="A0A0K8PFW2"/>
<organism evidence="2 3">
    <name type="scientific">Streptomyces azureus</name>
    <dbReference type="NCBI Taxonomy" id="146537"/>
    <lineage>
        <taxon>Bacteria</taxon>
        <taxon>Bacillati</taxon>
        <taxon>Actinomycetota</taxon>
        <taxon>Actinomycetes</taxon>
        <taxon>Kitasatosporales</taxon>
        <taxon>Streptomycetaceae</taxon>
        <taxon>Streptomyces</taxon>
    </lineage>
</organism>
<keyword evidence="3" id="KW-1185">Reference proteome</keyword>
<name>A0A0K8PFW2_STRAJ</name>